<accession>A0AAV2TME5</accession>
<dbReference type="GO" id="GO:0016020">
    <property type="term" value="C:membrane"/>
    <property type="evidence" value="ECO:0007669"/>
    <property type="project" value="UniProtKB-SubCell"/>
</dbReference>
<keyword evidence="4" id="KW-0521">NADP</keyword>
<reference evidence="14" key="1">
    <citation type="submission" date="2024-06" db="EMBL/GenBank/DDBJ databases">
        <authorList>
            <person name="Liu X."/>
            <person name="Lenzi L."/>
            <person name="Haldenby T S."/>
            <person name="Uol C."/>
        </authorList>
    </citation>
    <scope>NUCLEOTIDE SEQUENCE</scope>
</reference>
<evidence type="ECO:0000256" key="11">
    <source>
        <dbReference type="ARBA" id="ARBA00082544"/>
    </source>
</evidence>
<comment type="caution">
    <text evidence="14">The sequence shown here is derived from an EMBL/GenBank/DDBJ whole genome shotgun (WGS) entry which is preliminary data.</text>
</comment>
<keyword evidence="6" id="KW-0560">Oxidoreductase</keyword>
<evidence type="ECO:0000256" key="4">
    <source>
        <dbReference type="ARBA" id="ARBA00022857"/>
    </source>
</evidence>
<dbReference type="PANTHER" id="PTHR24322">
    <property type="entry name" value="PKSB"/>
    <property type="match status" value="1"/>
</dbReference>
<evidence type="ECO:0000313" key="14">
    <source>
        <dbReference type="EMBL" id="CAL5137583.1"/>
    </source>
</evidence>
<dbReference type="Gene3D" id="3.40.50.720">
    <property type="entry name" value="NAD(P)-binding Rossmann-like Domain"/>
    <property type="match status" value="1"/>
</dbReference>
<dbReference type="AlphaFoldDB" id="A0AAV2TME5"/>
<organism evidence="14 15">
    <name type="scientific">Calicophoron daubneyi</name>
    <name type="common">Rumen fluke</name>
    <name type="synonym">Paramphistomum daubneyi</name>
    <dbReference type="NCBI Taxonomy" id="300641"/>
    <lineage>
        <taxon>Eukaryota</taxon>
        <taxon>Metazoa</taxon>
        <taxon>Spiralia</taxon>
        <taxon>Lophotrochozoa</taxon>
        <taxon>Platyhelminthes</taxon>
        <taxon>Trematoda</taxon>
        <taxon>Digenea</taxon>
        <taxon>Plagiorchiida</taxon>
        <taxon>Pronocephalata</taxon>
        <taxon>Paramphistomoidea</taxon>
        <taxon>Paramphistomidae</taxon>
        <taxon>Calicophoron</taxon>
    </lineage>
</organism>
<dbReference type="GO" id="GO:0005811">
    <property type="term" value="C:lipid droplet"/>
    <property type="evidence" value="ECO:0007669"/>
    <property type="project" value="TreeGrafter"/>
</dbReference>
<dbReference type="FunFam" id="3.40.50.720:FF:000131">
    <property type="entry name" value="Short-chain dehydrogenase/reductase 3"/>
    <property type="match status" value="1"/>
</dbReference>
<dbReference type="EMBL" id="CAXLJL010000412">
    <property type="protein sequence ID" value="CAL5137583.1"/>
    <property type="molecule type" value="Genomic_DNA"/>
</dbReference>
<dbReference type="PANTHER" id="PTHR24322:SF736">
    <property type="entry name" value="RETINOL DEHYDROGENASE 10"/>
    <property type="match status" value="1"/>
</dbReference>
<evidence type="ECO:0000256" key="9">
    <source>
        <dbReference type="ARBA" id="ARBA00059620"/>
    </source>
</evidence>
<evidence type="ECO:0000256" key="6">
    <source>
        <dbReference type="ARBA" id="ARBA00023002"/>
    </source>
</evidence>
<comment type="function">
    <text evidence="9">Catalyzes the reduction of all-trans-retinal to all-trans-retinol in the presence of NADPH.</text>
</comment>
<dbReference type="CDD" id="cd05339">
    <property type="entry name" value="17beta-HSDXI-like_SDR_c"/>
    <property type="match status" value="1"/>
</dbReference>
<evidence type="ECO:0000256" key="1">
    <source>
        <dbReference type="ARBA" id="ARBA00004141"/>
    </source>
</evidence>
<feature type="transmembrane region" description="Helical" evidence="13">
    <location>
        <begin position="12"/>
        <end position="35"/>
    </location>
</feature>
<comment type="similarity">
    <text evidence="2 12">Belongs to the short-chain dehydrogenases/reductases (SDR) family.</text>
</comment>
<dbReference type="InterPro" id="IPR002347">
    <property type="entry name" value="SDR_fam"/>
</dbReference>
<evidence type="ECO:0000256" key="3">
    <source>
        <dbReference type="ARBA" id="ARBA00022692"/>
    </source>
</evidence>
<evidence type="ECO:0000256" key="5">
    <source>
        <dbReference type="ARBA" id="ARBA00022989"/>
    </source>
</evidence>
<protein>
    <recommendedName>
        <fullName evidence="10">Short-chain dehydrogenase/reductase 3</fullName>
    </recommendedName>
    <alternativeName>
        <fullName evidence="11">Retinal short-chain dehydrogenase/reductase 1</fullName>
    </alternativeName>
</protein>
<name>A0AAV2TME5_CALDB</name>
<dbReference type="PRINTS" id="PR00080">
    <property type="entry name" value="SDRFAMILY"/>
</dbReference>
<keyword evidence="5 13" id="KW-1133">Transmembrane helix</keyword>
<keyword evidence="3 13" id="KW-0812">Transmembrane</keyword>
<dbReference type="PRINTS" id="PR00081">
    <property type="entry name" value="GDHRDH"/>
</dbReference>
<evidence type="ECO:0000256" key="8">
    <source>
        <dbReference type="ARBA" id="ARBA00023136"/>
    </source>
</evidence>
<comment type="subcellular location">
    <subcellularLocation>
        <location evidence="1">Membrane</location>
        <topology evidence="1">Multi-pass membrane protein</topology>
    </subcellularLocation>
</comment>
<sequence>MPFDLKELFSFIAFVITTLIFVTVESFINACKWGFKKRRDLSREVILVTGAGGGIGRLLCVEFAKCCPTVVAWSHHQSKLEDTARLVLEKTGVIIKTYACDIRSRESIRQTAQRVLDEVGTVTILVNNAGILNAKRLMALEQSEIEDCFKINVISNFYIIQEFLPSMMGVKSKEDTPSSVALAKGHIVTVASVSSVIPCVGYSDYSASKAAVLSMSESLEMELALMNLDRKIRMTNVLPFVVNTEMTAGLKAKRPFLFPFIDAEYCAHRIVNAVRANERTVYITAQYSILPLLKWLCPAVTFRRMLNYVGAQEFADNIQEGRAKKVTTL</sequence>
<keyword evidence="8 13" id="KW-0472">Membrane</keyword>
<dbReference type="SUPFAM" id="SSF51735">
    <property type="entry name" value="NAD(P)-binding Rossmann-fold domains"/>
    <property type="match status" value="1"/>
</dbReference>
<evidence type="ECO:0000256" key="10">
    <source>
        <dbReference type="ARBA" id="ARBA00068717"/>
    </source>
</evidence>
<gene>
    <name evidence="14" type="ORF">CDAUBV1_LOCUS11879</name>
</gene>
<dbReference type="Pfam" id="PF00106">
    <property type="entry name" value="adh_short"/>
    <property type="match status" value="1"/>
</dbReference>
<evidence type="ECO:0000313" key="15">
    <source>
        <dbReference type="Proteomes" id="UP001497525"/>
    </source>
</evidence>
<evidence type="ECO:0000256" key="2">
    <source>
        <dbReference type="ARBA" id="ARBA00006484"/>
    </source>
</evidence>
<proteinExistence type="inferred from homology"/>
<dbReference type="Proteomes" id="UP001497525">
    <property type="component" value="Unassembled WGS sequence"/>
</dbReference>
<dbReference type="InterPro" id="IPR036291">
    <property type="entry name" value="NAD(P)-bd_dom_sf"/>
</dbReference>
<evidence type="ECO:0000256" key="13">
    <source>
        <dbReference type="SAM" id="Phobius"/>
    </source>
</evidence>
<evidence type="ECO:0000256" key="12">
    <source>
        <dbReference type="RuleBase" id="RU000363"/>
    </source>
</evidence>
<dbReference type="GO" id="GO:0052650">
    <property type="term" value="F:all-trans-retinol dehydrogenase (NADP+) activity"/>
    <property type="evidence" value="ECO:0007669"/>
    <property type="project" value="UniProtKB-ARBA"/>
</dbReference>
<evidence type="ECO:0000256" key="7">
    <source>
        <dbReference type="ARBA" id="ARBA00023098"/>
    </source>
</evidence>
<keyword evidence="7" id="KW-0443">Lipid metabolism</keyword>